<comment type="caution">
    <text evidence="1">The sequence shown here is derived from an EMBL/GenBank/DDBJ whole genome shotgun (WGS) entry which is preliminary data.</text>
</comment>
<dbReference type="Proteomes" id="UP000621455">
    <property type="component" value="Unassembled WGS sequence"/>
</dbReference>
<evidence type="ECO:0000313" key="2">
    <source>
        <dbReference type="Proteomes" id="UP000621455"/>
    </source>
</evidence>
<organism evidence="1 2">
    <name type="scientific">Massilia frigida</name>
    <dbReference type="NCBI Taxonomy" id="2609281"/>
    <lineage>
        <taxon>Bacteria</taxon>
        <taxon>Pseudomonadati</taxon>
        <taxon>Pseudomonadota</taxon>
        <taxon>Betaproteobacteria</taxon>
        <taxon>Burkholderiales</taxon>
        <taxon>Oxalobacteraceae</taxon>
        <taxon>Telluria group</taxon>
        <taxon>Massilia</taxon>
    </lineage>
</organism>
<dbReference type="PANTHER" id="PTHR37841:SF1">
    <property type="entry name" value="DUF3298 DOMAIN-CONTAINING PROTEIN"/>
    <property type="match status" value="1"/>
</dbReference>
<keyword evidence="2" id="KW-1185">Reference proteome</keyword>
<name>A0ABX0MZ35_9BURK</name>
<dbReference type="SUPFAM" id="SSF69360">
    <property type="entry name" value="Cell wall binding repeat"/>
    <property type="match status" value="1"/>
</dbReference>
<evidence type="ECO:0008006" key="3">
    <source>
        <dbReference type="Google" id="ProtNLM"/>
    </source>
</evidence>
<protein>
    <recommendedName>
        <fullName evidence="3">WG repeat-containing protein</fullName>
    </recommendedName>
</protein>
<evidence type="ECO:0000313" key="1">
    <source>
        <dbReference type="EMBL" id="NHZ78300.1"/>
    </source>
</evidence>
<reference evidence="1 2" key="1">
    <citation type="submission" date="2019-10" db="EMBL/GenBank/DDBJ databases">
        <title>Taxonomy of Antarctic Massilia spp.: description of Massilia rubra sp. nov., Massilia aquatica sp. nov., Massilia mucilaginosa sp. nov., Massilia frigida sp. nov. isolated from streams, lakes and regoliths.</title>
        <authorList>
            <person name="Holochova P."/>
            <person name="Sedlacek I."/>
            <person name="Kralova S."/>
            <person name="Maslanova I."/>
            <person name="Busse H.-J."/>
            <person name="Stankova E."/>
            <person name="Vrbovska V."/>
            <person name="Kovarovic V."/>
            <person name="Bartak M."/>
            <person name="Svec P."/>
            <person name="Pantucek R."/>
        </authorList>
    </citation>
    <scope>NUCLEOTIDE SEQUENCE [LARGE SCALE GENOMIC DNA]</scope>
    <source>
        <strain evidence="1 2">CCM 8695</strain>
    </source>
</reference>
<dbReference type="EMBL" id="WHJG01000002">
    <property type="protein sequence ID" value="NHZ78300.1"/>
    <property type="molecule type" value="Genomic_DNA"/>
</dbReference>
<dbReference type="InterPro" id="IPR032774">
    <property type="entry name" value="WG_beta_rep"/>
</dbReference>
<proteinExistence type="predicted"/>
<dbReference type="Pfam" id="PF14903">
    <property type="entry name" value="WG_beta_rep"/>
    <property type="match status" value="3"/>
</dbReference>
<sequence length="644" mass="69540">MQSGGNDFVGGVLTAGVPEADGSRRADGIGNALRYNRQLTNNHLHSMSMPSVVVIRNPMKAAGVPPDLLVLHRGQVRQPVPALLQVLGAFCDDGDGGAIVAAIAVDGRHGYLNASGDWIVEPTLKDARSFGSDGLARFCDQGLWGYRNLKGDVVIAAQYEKAEAFNFGLAAVRTGNRQWRYIDTSGQFAFDGFLRHAGPFTAAGLAVARGSTYKGGYIDRSGAWAIAPRFERPAPFSALGVAPATEDGELYGIINQQGEWVLAPCHSQIDAFNDDGLAYFQAGQNHEGYLDASGVPVIRDMYKLSPSMCGGIVVLNNLRYVTARGPLAFDATLDWFGDFNPHGFALARACGAARGPVWGIARADATFAMAPADMLEPLTDKDHNMAGSQAGTPLAAFLARDGSIAMLDRDARVMFRLRAQTGPNGSYAALYDDADRLLWQGPPCAALQLPQPYVCASAEALLVEVRSVDGLVPYAESMVAATNAKLHNIGVLLQAVENGEEETEGAYAYTTGYDDVFNQDDDPAPGARLARSLRTRRRIFRSYLDEGENMRFEFLNDERHDMMTEMYARCVARLAAHFGPPSPDPDYAGAAPAAETLAWRIGQLWLGIWADSEYGDGDSWQHIWLICAPSREALETALASHRVP</sequence>
<gene>
    <name evidence="1" type="ORF">F2P44_03225</name>
</gene>
<accession>A0ABX0MZ35</accession>
<dbReference type="PANTHER" id="PTHR37841">
    <property type="entry name" value="GLR2918 PROTEIN"/>
    <property type="match status" value="1"/>
</dbReference>